<dbReference type="AlphaFoldDB" id="A0A1M6ABU5"/>
<sequence length="237" mass="26917">MLEIKNLSLQLNGFKLKNINLEVDDKEYCVLLGPSGSGKTLMLETIAGLHKASKGQVLFNGRNLLEMSPERRGIGLVYQNYELFPRMTVRDNITFGLRIRKKSNETIKSELGKLMDLFRIEHLLDRYPANLSGGEQQRVALARALIISPGILFLDEPLSSLDHLNKELLMNELQRVHRNSGITIIHVTHDLDEAFFLADKIGVMTAGELIKTETKKEFINKPRSFLLNQLKFCKKAI</sequence>
<keyword evidence="3" id="KW-0067">ATP-binding</keyword>
<dbReference type="GO" id="GO:0005524">
    <property type="term" value="F:ATP binding"/>
    <property type="evidence" value="ECO:0007669"/>
    <property type="project" value="UniProtKB-KW"/>
</dbReference>
<dbReference type="PANTHER" id="PTHR42781:SF4">
    <property type="entry name" value="SPERMIDINE_PUTRESCINE IMPORT ATP-BINDING PROTEIN POTA"/>
    <property type="match status" value="1"/>
</dbReference>
<dbReference type="Gene3D" id="3.40.50.300">
    <property type="entry name" value="P-loop containing nucleotide triphosphate hydrolases"/>
    <property type="match status" value="1"/>
</dbReference>
<dbReference type="OrthoDB" id="9802264at2"/>
<accession>A0A1M6ABU5</accession>
<evidence type="ECO:0000313" key="7">
    <source>
        <dbReference type="Proteomes" id="UP000184052"/>
    </source>
</evidence>
<dbReference type="PROSITE" id="PS50893">
    <property type="entry name" value="ABC_TRANSPORTER_2"/>
    <property type="match status" value="1"/>
</dbReference>
<dbReference type="SUPFAM" id="SSF52540">
    <property type="entry name" value="P-loop containing nucleoside triphosphate hydrolases"/>
    <property type="match status" value="1"/>
</dbReference>
<evidence type="ECO:0000256" key="2">
    <source>
        <dbReference type="ARBA" id="ARBA00022741"/>
    </source>
</evidence>
<dbReference type="STRING" id="1121476.SAMN02745751_00065"/>
<dbReference type="InterPro" id="IPR003439">
    <property type="entry name" value="ABC_transporter-like_ATP-bd"/>
</dbReference>
<dbReference type="PANTHER" id="PTHR42781">
    <property type="entry name" value="SPERMIDINE/PUTRESCINE IMPORT ATP-BINDING PROTEIN POTA"/>
    <property type="match status" value="1"/>
</dbReference>
<dbReference type="InterPro" id="IPR003593">
    <property type="entry name" value="AAA+_ATPase"/>
</dbReference>
<dbReference type="RefSeq" id="WP_073045407.1">
    <property type="nucleotide sequence ID" value="NZ_FQZL01000004.1"/>
</dbReference>
<dbReference type="GO" id="GO:0016887">
    <property type="term" value="F:ATP hydrolysis activity"/>
    <property type="evidence" value="ECO:0007669"/>
    <property type="project" value="InterPro"/>
</dbReference>
<dbReference type="InterPro" id="IPR027417">
    <property type="entry name" value="P-loop_NTPase"/>
</dbReference>
<keyword evidence="7" id="KW-1185">Reference proteome</keyword>
<keyword evidence="1" id="KW-0813">Transport</keyword>
<evidence type="ECO:0000256" key="1">
    <source>
        <dbReference type="ARBA" id="ARBA00022448"/>
    </source>
</evidence>
<dbReference type="InterPro" id="IPR050093">
    <property type="entry name" value="ABC_SmlMolc_Importer"/>
</dbReference>
<gene>
    <name evidence="6" type="ORF">SAMN02745751_00065</name>
</gene>
<dbReference type="EMBL" id="FQZL01000004">
    <property type="protein sequence ID" value="SHI33962.1"/>
    <property type="molecule type" value="Genomic_DNA"/>
</dbReference>
<dbReference type="InterPro" id="IPR017871">
    <property type="entry name" value="ABC_transporter-like_CS"/>
</dbReference>
<proteinExistence type="predicted"/>
<dbReference type="Proteomes" id="UP000184052">
    <property type="component" value="Unassembled WGS sequence"/>
</dbReference>
<feature type="domain" description="ABC transporter" evidence="5">
    <location>
        <begin position="2"/>
        <end position="231"/>
    </location>
</feature>
<dbReference type="EC" id="7.6.2.9" evidence="4"/>
<evidence type="ECO:0000256" key="4">
    <source>
        <dbReference type="ARBA" id="ARBA00066388"/>
    </source>
</evidence>
<evidence type="ECO:0000259" key="5">
    <source>
        <dbReference type="PROSITE" id="PS50893"/>
    </source>
</evidence>
<dbReference type="GO" id="GO:0015418">
    <property type="term" value="F:ABC-type quaternary ammonium compound transporting activity"/>
    <property type="evidence" value="ECO:0007669"/>
    <property type="project" value="UniProtKB-EC"/>
</dbReference>
<organism evidence="6 7">
    <name type="scientific">Dethiosulfatibacter aminovorans DSM 17477</name>
    <dbReference type="NCBI Taxonomy" id="1121476"/>
    <lineage>
        <taxon>Bacteria</taxon>
        <taxon>Bacillati</taxon>
        <taxon>Bacillota</taxon>
        <taxon>Tissierellia</taxon>
        <taxon>Dethiosulfatibacter</taxon>
    </lineage>
</organism>
<keyword evidence="2" id="KW-0547">Nucleotide-binding</keyword>
<reference evidence="6 7" key="1">
    <citation type="submission" date="2016-11" db="EMBL/GenBank/DDBJ databases">
        <authorList>
            <person name="Jaros S."/>
            <person name="Januszkiewicz K."/>
            <person name="Wedrychowicz H."/>
        </authorList>
    </citation>
    <scope>NUCLEOTIDE SEQUENCE [LARGE SCALE GENOMIC DNA]</scope>
    <source>
        <strain evidence="6 7">DSM 17477</strain>
    </source>
</reference>
<evidence type="ECO:0000313" key="6">
    <source>
        <dbReference type="EMBL" id="SHI33962.1"/>
    </source>
</evidence>
<dbReference type="PROSITE" id="PS00211">
    <property type="entry name" value="ABC_TRANSPORTER_1"/>
    <property type="match status" value="1"/>
</dbReference>
<dbReference type="FunFam" id="3.40.50.300:FF:000425">
    <property type="entry name" value="Probable ABC transporter, ATP-binding subunit"/>
    <property type="match status" value="1"/>
</dbReference>
<evidence type="ECO:0000256" key="3">
    <source>
        <dbReference type="ARBA" id="ARBA00022840"/>
    </source>
</evidence>
<dbReference type="Pfam" id="PF00005">
    <property type="entry name" value="ABC_tran"/>
    <property type="match status" value="1"/>
</dbReference>
<name>A0A1M6ABU5_9FIRM</name>
<dbReference type="SMART" id="SM00382">
    <property type="entry name" value="AAA"/>
    <property type="match status" value="1"/>
</dbReference>
<protein>
    <recommendedName>
        <fullName evidence="4">ABC-type quaternary amine transporter</fullName>
        <ecNumber evidence="4">7.6.2.9</ecNumber>
    </recommendedName>
</protein>